<evidence type="ECO:0000256" key="1">
    <source>
        <dbReference type="SAM" id="MobiDB-lite"/>
    </source>
</evidence>
<name>A0ABV0SMP8_9TELE</name>
<dbReference type="EMBL" id="JAHRIQ010000523">
    <property type="protein sequence ID" value="MEQ2220687.1"/>
    <property type="molecule type" value="Genomic_DNA"/>
</dbReference>
<organism evidence="2 3">
    <name type="scientific">Ilyodon furcidens</name>
    <name type="common">goldbreast splitfin</name>
    <dbReference type="NCBI Taxonomy" id="33524"/>
    <lineage>
        <taxon>Eukaryota</taxon>
        <taxon>Metazoa</taxon>
        <taxon>Chordata</taxon>
        <taxon>Craniata</taxon>
        <taxon>Vertebrata</taxon>
        <taxon>Euteleostomi</taxon>
        <taxon>Actinopterygii</taxon>
        <taxon>Neopterygii</taxon>
        <taxon>Teleostei</taxon>
        <taxon>Neoteleostei</taxon>
        <taxon>Acanthomorphata</taxon>
        <taxon>Ovalentaria</taxon>
        <taxon>Atherinomorphae</taxon>
        <taxon>Cyprinodontiformes</taxon>
        <taxon>Goodeidae</taxon>
        <taxon>Ilyodon</taxon>
    </lineage>
</organism>
<dbReference type="Proteomes" id="UP001482620">
    <property type="component" value="Unassembled WGS sequence"/>
</dbReference>
<feature type="compositionally biased region" description="Polar residues" evidence="1">
    <location>
        <begin position="67"/>
        <end position="76"/>
    </location>
</feature>
<feature type="region of interest" description="Disordered" evidence="1">
    <location>
        <begin position="65"/>
        <end position="89"/>
    </location>
</feature>
<evidence type="ECO:0000313" key="2">
    <source>
        <dbReference type="EMBL" id="MEQ2220687.1"/>
    </source>
</evidence>
<comment type="caution">
    <text evidence="2">The sequence shown here is derived from an EMBL/GenBank/DDBJ whole genome shotgun (WGS) entry which is preliminary data.</text>
</comment>
<reference evidence="2 3" key="1">
    <citation type="submission" date="2021-06" db="EMBL/GenBank/DDBJ databases">
        <authorList>
            <person name="Palmer J.M."/>
        </authorList>
    </citation>
    <scope>NUCLEOTIDE SEQUENCE [LARGE SCALE GENOMIC DNA]</scope>
    <source>
        <strain evidence="3">if_2019</strain>
        <tissue evidence="2">Muscle</tissue>
    </source>
</reference>
<sequence>MHALTPGNTTVYSMGILKSSRCQIPLSSQKAYIDSEPPGSHSWLIMGAHRHHGLYSSEDRCLDLPAASNQPHSSKTLRLPSHHMELSAP</sequence>
<gene>
    <name evidence="2" type="ORF">ILYODFUR_007959</name>
</gene>
<accession>A0ABV0SMP8</accession>
<evidence type="ECO:0000313" key="3">
    <source>
        <dbReference type="Proteomes" id="UP001482620"/>
    </source>
</evidence>
<proteinExistence type="predicted"/>
<protein>
    <submittedName>
        <fullName evidence="2">Uncharacterized protein</fullName>
    </submittedName>
</protein>
<keyword evidence="3" id="KW-1185">Reference proteome</keyword>